<dbReference type="AlphaFoldDB" id="A0AAD4QD17"/>
<keyword evidence="2" id="KW-0521">NADP</keyword>
<dbReference type="Pfam" id="PF13561">
    <property type="entry name" value="adh_short_C2"/>
    <property type="match status" value="1"/>
</dbReference>
<dbReference type="PRINTS" id="PR00080">
    <property type="entry name" value="SDRFAMILY"/>
</dbReference>
<dbReference type="GO" id="GO:0016491">
    <property type="term" value="F:oxidoreductase activity"/>
    <property type="evidence" value="ECO:0007669"/>
    <property type="project" value="UniProtKB-KW"/>
</dbReference>
<feature type="domain" description="Ketoreductase" evidence="4">
    <location>
        <begin position="43"/>
        <end position="233"/>
    </location>
</feature>
<dbReference type="InterPro" id="IPR002347">
    <property type="entry name" value="SDR_fam"/>
</dbReference>
<keyword evidence="6" id="KW-1185">Reference proteome</keyword>
<sequence>MSSVKPPSSYNSRAVTRLVEIQSRLATAPRTGKLSGKVAVITGVGSLKGIGRAAALLFAHEGARHLYLLDFAGDNLPNLKSTIEERYPDVKATVIQADAADDKAISGVCQQALSEEGRLDIFFANAGIATGRTLEETPGEVFTNTMRVNALSCYLAVKHASVAMKQTNEARGKPLSGGSIILTASVAGIRSGAGSTDYSASKAAVISIAQSAAWQLQRTDIRVNALCPGLIETSMTSPLFDHARKRGTGDKIGQLNPMGRYGVPEEIANAVLFLSSDDSSYVNGQAFAVDGGLTASLPVVPGKFV</sequence>
<accession>A0AAD4QD17</accession>
<dbReference type="EMBL" id="JAKELL010000030">
    <property type="protein sequence ID" value="KAH8990513.1"/>
    <property type="molecule type" value="Genomic_DNA"/>
</dbReference>
<dbReference type="Gene3D" id="3.40.50.720">
    <property type="entry name" value="NAD(P)-binding Rossmann-like Domain"/>
    <property type="match status" value="1"/>
</dbReference>
<evidence type="ECO:0000313" key="5">
    <source>
        <dbReference type="EMBL" id="KAH8990513.1"/>
    </source>
</evidence>
<dbReference type="Proteomes" id="UP001201163">
    <property type="component" value="Unassembled WGS sequence"/>
</dbReference>
<proteinExistence type="inferred from homology"/>
<organism evidence="5 6">
    <name type="scientific">Lactarius akahatsu</name>
    <dbReference type="NCBI Taxonomy" id="416441"/>
    <lineage>
        <taxon>Eukaryota</taxon>
        <taxon>Fungi</taxon>
        <taxon>Dikarya</taxon>
        <taxon>Basidiomycota</taxon>
        <taxon>Agaricomycotina</taxon>
        <taxon>Agaricomycetes</taxon>
        <taxon>Russulales</taxon>
        <taxon>Russulaceae</taxon>
        <taxon>Lactarius</taxon>
    </lineage>
</organism>
<evidence type="ECO:0000256" key="2">
    <source>
        <dbReference type="ARBA" id="ARBA00022857"/>
    </source>
</evidence>
<comment type="similarity">
    <text evidence="1">Belongs to the short-chain dehydrogenases/reductases (SDR) family.</text>
</comment>
<protein>
    <submittedName>
        <fullName evidence="5">3-oxoacyl-reductase</fullName>
    </submittedName>
</protein>
<evidence type="ECO:0000256" key="1">
    <source>
        <dbReference type="ARBA" id="ARBA00006484"/>
    </source>
</evidence>
<dbReference type="PRINTS" id="PR00081">
    <property type="entry name" value="GDHRDH"/>
</dbReference>
<dbReference type="CDD" id="cd05233">
    <property type="entry name" value="SDR_c"/>
    <property type="match status" value="1"/>
</dbReference>
<keyword evidence="3" id="KW-0560">Oxidoreductase</keyword>
<gene>
    <name evidence="5" type="ORF">EDB92DRAFT_752817</name>
</gene>
<reference evidence="5" key="1">
    <citation type="submission" date="2022-01" db="EMBL/GenBank/DDBJ databases">
        <title>Comparative genomics reveals a dynamic genome evolution in the ectomycorrhizal milk-cap (Lactarius) mushrooms.</title>
        <authorList>
            <consortium name="DOE Joint Genome Institute"/>
            <person name="Lebreton A."/>
            <person name="Tang N."/>
            <person name="Kuo A."/>
            <person name="LaButti K."/>
            <person name="Drula E."/>
            <person name="Barry K."/>
            <person name="Clum A."/>
            <person name="Lipzen A."/>
            <person name="Mousain D."/>
            <person name="Ng V."/>
            <person name="Wang R."/>
            <person name="Wang X."/>
            <person name="Dai Y."/>
            <person name="Henrissat B."/>
            <person name="Grigoriev I.V."/>
            <person name="Guerin-Laguette A."/>
            <person name="Yu F."/>
            <person name="Martin F.M."/>
        </authorList>
    </citation>
    <scope>NUCLEOTIDE SEQUENCE</scope>
    <source>
        <strain evidence="5">QP</strain>
    </source>
</reference>
<dbReference type="SUPFAM" id="SSF51735">
    <property type="entry name" value="NAD(P)-binding Rossmann-fold domains"/>
    <property type="match status" value="1"/>
</dbReference>
<dbReference type="InterPro" id="IPR036291">
    <property type="entry name" value="NAD(P)-bd_dom_sf"/>
</dbReference>
<evidence type="ECO:0000259" key="4">
    <source>
        <dbReference type="SMART" id="SM00822"/>
    </source>
</evidence>
<comment type="caution">
    <text evidence="5">The sequence shown here is derived from an EMBL/GenBank/DDBJ whole genome shotgun (WGS) entry which is preliminary data.</text>
</comment>
<dbReference type="PROSITE" id="PS00061">
    <property type="entry name" value="ADH_SHORT"/>
    <property type="match status" value="1"/>
</dbReference>
<dbReference type="InterPro" id="IPR020904">
    <property type="entry name" value="Sc_DH/Rdtase_CS"/>
</dbReference>
<evidence type="ECO:0000256" key="3">
    <source>
        <dbReference type="ARBA" id="ARBA00023002"/>
    </source>
</evidence>
<dbReference type="FunFam" id="3.40.50.720:FF:000084">
    <property type="entry name" value="Short-chain dehydrogenase reductase"/>
    <property type="match status" value="1"/>
</dbReference>
<evidence type="ECO:0000313" key="6">
    <source>
        <dbReference type="Proteomes" id="UP001201163"/>
    </source>
</evidence>
<dbReference type="InterPro" id="IPR057326">
    <property type="entry name" value="KR_dom"/>
</dbReference>
<dbReference type="SMART" id="SM00822">
    <property type="entry name" value="PKS_KR"/>
    <property type="match status" value="1"/>
</dbReference>
<dbReference type="PANTHER" id="PTHR43180">
    <property type="entry name" value="3-OXOACYL-(ACYL-CARRIER-PROTEIN) REDUCTASE (AFU_ORTHOLOGUE AFUA_6G11210)"/>
    <property type="match status" value="1"/>
</dbReference>
<name>A0AAD4QD17_9AGAM</name>
<dbReference type="PANTHER" id="PTHR43180:SF66">
    <property type="entry name" value="SHORT-CHAIN DEHYDROGENASE_REDUCTASE FAMILY PROTEIN"/>
    <property type="match status" value="1"/>
</dbReference>